<reference evidence="1 2" key="1">
    <citation type="submission" date="2023-01" db="EMBL/GenBank/DDBJ databases">
        <title>Minimal conservation of predation-associated metabolite biosynthetic gene clusters underscores biosynthetic potential of Myxococcota including descriptions for ten novel species: Archangium lansinium sp. nov., Myxococcus landrumus sp. nov., Nannocystis bai.</title>
        <authorList>
            <person name="Ahearne A."/>
            <person name="Stevens C."/>
            <person name="Dowd S."/>
        </authorList>
    </citation>
    <scope>NUCLEOTIDE SEQUENCE [LARGE SCALE GENOMIC DNA]</scope>
    <source>
        <strain evidence="1 2">WIWO2</strain>
    </source>
</reference>
<comment type="caution">
    <text evidence="1">The sequence shown here is derived from an EMBL/GenBank/DDBJ whole genome shotgun (WGS) entry which is preliminary data.</text>
</comment>
<evidence type="ECO:0000313" key="1">
    <source>
        <dbReference type="EMBL" id="MDC0676800.1"/>
    </source>
</evidence>
<dbReference type="RefSeq" id="WP_272093574.1">
    <property type="nucleotide sequence ID" value="NZ_JAQNDK010000001.1"/>
</dbReference>
<accession>A0ABT5BRK7</accession>
<dbReference type="Proteomes" id="UP001217485">
    <property type="component" value="Unassembled WGS sequence"/>
</dbReference>
<keyword evidence="2" id="KW-1185">Reference proteome</keyword>
<protein>
    <recommendedName>
        <fullName evidence="3">Secreted protein</fullName>
    </recommendedName>
</protein>
<evidence type="ECO:0000313" key="2">
    <source>
        <dbReference type="Proteomes" id="UP001217485"/>
    </source>
</evidence>
<evidence type="ECO:0008006" key="3">
    <source>
        <dbReference type="Google" id="ProtNLM"/>
    </source>
</evidence>
<name>A0ABT5BRK7_9BACT</name>
<proteinExistence type="predicted"/>
<sequence length="88" mass="9292">MKMKLSKKQKRKLSKLGRRALRPVAAATSVAAVFAAGLYSGEARNYLSSARTAVSRKVRAWASALGGLKLANGVSGRAHPDVELAQPS</sequence>
<gene>
    <name evidence="1" type="ORF">POL72_03540</name>
</gene>
<dbReference type="EMBL" id="JAQNDK010000001">
    <property type="protein sequence ID" value="MDC0676800.1"/>
    <property type="molecule type" value="Genomic_DNA"/>
</dbReference>
<organism evidence="1 2">
    <name type="scientific">Sorangium atrum</name>
    <dbReference type="NCBI Taxonomy" id="2995308"/>
    <lineage>
        <taxon>Bacteria</taxon>
        <taxon>Pseudomonadati</taxon>
        <taxon>Myxococcota</taxon>
        <taxon>Polyangia</taxon>
        <taxon>Polyangiales</taxon>
        <taxon>Polyangiaceae</taxon>
        <taxon>Sorangium</taxon>
    </lineage>
</organism>